<dbReference type="Proteomes" id="UP000007264">
    <property type="component" value="Unassembled WGS sequence"/>
</dbReference>
<protein>
    <recommendedName>
        <fullName evidence="2">WW domain-containing protein</fullName>
    </recommendedName>
</protein>
<feature type="compositionally biased region" description="Acidic residues" evidence="1">
    <location>
        <begin position="426"/>
        <end position="436"/>
    </location>
</feature>
<evidence type="ECO:0000313" key="3">
    <source>
        <dbReference type="EMBL" id="EIE24375.1"/>
    </source>
</evidence>
<comment type="caution">
    <text evidence="3">The sequence shown here is derived from an EMBL/GenBank/DDBJ whole genome shotgun (WGS) entry which is preliminary data.</text>
</comment>
<feature type="compositionally biased region" description="Low complexity" evidence="1">
    <location>
        <begin position="437"/>
        <end position="455"/>
    </location>
</feature>
<organism evidence="3 4">
    <name type="scientific">Coccomyxa subellipsoidea (strain C-169)</name>
    <name type="common">Green microalga</name>
    <dbReference type="NCBI Taxonomy" id="574566"/>
    <lineage>
        <taxon>Eukaryota</taxon>
        <taxon>Viridiplantae</taxon>
        <taxon>Chlorophyta</taxon>
        <taxon>core chlorophytes</taxon>
        <taxon>Trebouxiophyceae</taxon>
        <taxon>Trebouxiophyceae incertae sedis</taxon>
        <taxon>Coccomyxaceae</taxon>
        <taxon>Coccomyxa</taxon>
        <taxon>Coccomyxa subellipsoidea</taxon>
    </lineage>
</organism>
<dbReference type="EMBL" id="AGSI01000006">
    <property type="protein sequence ID" value="EIE24375.1"/>
    <property type="molecule type" value="Genomic_DNA"/>
</dbReference>
<feature type="compositionally biased region" description="Low complexity" evidence="1">
    <location>
        <begin position="79"/>
        <end position="98"/>
    </location>
</feature>
<keyword evidence="4" id="KW-1185">Reference proteome</keyword>
<proteinExistence type="predicted"/>
<dbReference type="PANTHER" id="PTHR47852:SF2">
    <property type="entry name" value="WW DOMAIN-CONTAINING PROTEIN"/>
    <property type="match status" value="1"/>
</dbReference>
<dbReference type="SMART" id="SM00456">
    <property type="entry name" value="WW"/>
    <property type="match status" value="2"/>
</dbReference>
<reference evidence="3 4" key="1">
    <citation type="journal article" date="2012" name="Genome Biol.">
        <title>The genome of the polar eukaryotic microalga coccomyxa subellipsoidea reveals traits of cold adaptation.</title>
        <authorList>
            <person name="Blanc G."/>
            <person name="Agarkova I."/>
            <person name="Grimwood J."/>
            <person name="Kuo A."/>
            <person name="Brueggeman A."/>
            <person name="Dunigan D."/>
            <person name="Gurnon J."/>
            <person name="Ladunga I."/>
            <person name="Lindquist E."/>
            <person name="Lucas S."/>
            <person name="Pangilinan J."/>
            <person name="Proschold T."/>
            <person name="Salamov A."/>
            <person name="Schmutz J."/>
            <person name="Weeks D."/>
            <person name="Yamada T."/>
            <person name="Claverie J.M."/>
            <person name="Grigoriev I."/>
            <person name="Van Etten J."/>
            <person name="Lomsadze A."/>
            <person name="Borodovsky M."/>
        </authorList>
    </citation>
    <scope>NUCLEOTIDE SEQUENCE [LARGE SCALE GENOMIC DNA]</scope>
    <source>
        <strain evidence="3 4">C-169</strain>
    </source>
</reference>
<accession>I0Z156</accession>
<dbReference type="PROSITE" id="PS50020">
    <property type="entry name" value="WW_DOMAIN_2"/>
    <property type="match status" value="2"/>
</dbReference>
<feature type="compositionally biased region" description="Low complexity" evidence="1">
    <location>
        <begin position="402"/>
        <end position="415"/>
    </location>
</feature>
<feature type="region of interest" description="Disordered" evidence="1">
    <location>
        <begin position="152"/>
        <end position="262"/>
    </location>
</feature>
<feature type="region of interest" description="Disordered" evidence="1">
    <location>
        <begin position="524"/>
        <end position="546"/>
    </location>
</feature>
<name>I0Z156_COCSC</name>
<dbReference type="RefSeq" id="XP_005648919.1">
    <property type="nucleotide sequence ID" value="XM_005648862.1"/>
</dbReference>
<dbReference type="Pfam" id="PF00397">
    <property type="entry name" value="WW"/>
    <property type="match status" value="1"/>
</dbReference>
<feature type="domain" description="WW" evidence="2">
    <location>
        <begin position="668"/>
        <end position="695"/>
    </location>
</feature>
<dbReference type="InterPro" id="IPR001202">
    <property type="entry name" value="WW_dom"/>
</dbReference>
<dbReference type="eggNOG" id="ENOG502QTDD">
    <property type="taxonomic scope" value="Eukaryota"/>
</dbReference>
<dbReference type="KEGG" id="csl:COCSUDRAFT_83679"/>
<evidence type="ECO:0000256" key="1">
    <source>
        <dbReference type="SAM" id="MobiDB-lite"/>
    </source>
</evidence>
<dbReference type="Gene3D" id="2.20.70.10">
    <property type="match status" value="1"/>
</dbReference>
<dbReference type="STRING" id="574566.I0Z156"/>
<feature type="region of interest" description="Disordered" evidence="1">
    <location>
        <begin position="760"/>
        <end position="788"/>
    </location>
</feature>
<feature type="region of interest" description="Disordered" evidence="1">
    <location>
        <begin position="365"/>
        <end position="460"/>
    </location>
</feature>
<sequence length="788" mass="82727">MVVLTCSYDDGSGSEAGDEEAHEGASGARDDGRASEDGDSNMDAELANFMEELESSGLLKEGDNPGHPPSGEQDDQVTAAPAEEAPSSSAAVEEPQAENGHSDRIPDAEAAAGNSGTVQAEQRVLGSLEGCLGWHEVMDMGSGKVYFWNEDTDDVAWDPPEGSVPRSKQQNDATFAEAHAVPEPDAISGDALSSPPAAEPAVRSAEPAVGDPPDESTPAEEARPGTSGGANELPDEPAARSDQEEGEIDEQAAAVERPAEEVGTAGEELLASAWEAAERICGPMPLLVRLAVEVEVRLRDWRAFSDAQRRAADSGDLGGALSWAMYQRSVQESWRTLQAAMPMALQEAEAGLAAATAAMADTTAAAAGASQAPEAAEDGEIPDGTTAPAAAPRNSPDLREVPAPADPAEPADLPQPSQPPLPANEADSDVDMELDDTPALPQPTSQPQLPQPAATDPSTSAALAHINSRIAAASAAAGAQPAVPSMPVRLPAPAAQWPGYYVPYAHYMHPQPFYVPQPLGSQSSADAGVLQPPAGEQEGKRKREKATVGIGPLAKKKKALKGSKATSSLIDKWAAVRKDLVEAEEEDEVLDADALERKRLREAEEWRLKQLRAGVSSEDNSNFQPLAVDWREKLKTTKAAAEKKRKPVSAQQAPVTYTEKPDLEALSVGLPAGWKALWDKASKEVYYANPKTKESDQKAAERVGAADILMQDEPPWSSQIYSAPVPRARCINRQMSLSLRKQEGDEVALGRGIGEAASSQAAHASMLVLPDSPPSNSTGTATPVAPAG</sequence>
<feature type="domain" description="WW" evidence="2">
    <location>
        <begin position="133"/>
        <end position="162"/>
    </location>
</feature>
<feature type="compositionally biased region" description="Low complexity" evidence="1">
    <location>
        <begin position="365"/>
        <end position="374"/>
    </location>
</feature>
<dbReference type="PANTHER" id="PTHR47852">
    <property type="entry name" value="OS06G0298400 PROTEIN"/>
    <property type="match status" value="1"/>
</dbReference>
<dbReference type="GeneID" id="17042373"/>
<dbReference type="CDD" id="cd00201">
    <property type="entry name" value="WW"/>
    <property type="match status" value="2"/>
</dbReference>
<gene>
    <name evidence="3" type="ORF">COCSUDRAFT_83679</name>
</gene>
<feature type="region of interest" description="Disordered" evidence="1">
    <location>
        <begin position="1"/>
        <end position="120"/>
    </location>
</feature>
<dbReference type="OrthoDB" id="552576at2759"/>
<dbReference type="AlphaFoldDB" id="I0Z156"/>
<evidence type="ECO:0000259" key="2">
    <source>
        <dbReference type="PROSITE" id="PS50020"/>
    </source>
</evidence>
<evidence type="ECO:0000313" key="4">
    <source>
        <dbReference type="Proteomes" id="UP000007264"/>
    </source>
</evidence>